<protein>
    <recommendedName>
        <fullName evidence="8">Ribonuclease VapC</fullName>
        <shortName evidence="8">RNase VapC</shortName>
        <ecNumber evidence="8">3.1.-.-</ecNumber>
    </recommendedName>
    <alternativeName>
        <fullName evidence="8">Toxin VapC</fullName>
    </alternativeName>
</protein>
<dbReference type="GO" id="GO:0004540">
    <property type="term" value="F:RNA nuclease activity"/>
    <property type="evidence" value="ECO:0007669"/>
    <property type="project" value="InterPro"/>
</dbReference>
<evidence type="ECO:0000256" key="5">
    <source>
        <dbReference type="ARBA" id="ARBA00022801"/>
    </source>
</evidence>
<keyword evidence="4 8" id="KW-0479">Metal-binding</keyword>
<evidence type="ECO:0000256" key="2">
    <source>
        <dbReference type="ARBA" id="ARBA00022649"/>
    </source>
</evidence>
<dbReference type="Gene3D" id="3.40.50.1010">
    <property type="entry name" value="5'-nuclease"/>
    <property type="match status" value="1"/>
</dbReference>
<accession>A0A8J8F9T4</accession>
<evidence type="ECO:0000256" key="1">
    <source>
        <dbReference type="ARBA" id="ARBA00001946"/>
    </source>
</evidence>
<dbReference type="CDD" id="cd18738">
    <property type="entry name" value="PIN_VapC4-5_FitB-like"/>
    <property type="match status" value="1"/>
</dbReference>
<dbReference type="InterPro" id="IPR050556">
    <property type="entry name" value="Type_II_TA_system_RNase"/>
</dbReference>
<comment type="similarity">
    <text evidence="7 8">Belongs to the PINc/VapC protein family.</text>
</comment>
<dbReference type="SUPFAM" id="SSF88723">
    <property type="entry name" value="PIN domain-like"/>
    <property type="match status" value="1"/>
</dbReference>
<comment type="function">
    <text evidence="8">Toxic component of a toxin-antitoxin (TA) system. An RNase.</text>
</comment>
<dbReference type="InterPro" id="IPR002716">
    <property type="entry name" value="PIN_dom"/>
</dbReference>
<proteinExistence type="inferred from homology"/>
<dbReference type="AlphaFoldDB" id="A0A8J8F9T4"/>
<evidence type="ECO:0000256" key="7">
    <source>
        <dbReference type="ARBA" id="ARBA00038093"/>
    </source>
</evidence>
<keyword evidence="5 8" id="KW-0378">Hydrolase</keyword>
<evidence type="ECO:0000256" key="4">
    <source>
        <dbReference type="ARBA" id="ARBA00022723"/>
    </source>
</evidence>
<keyword evidence="11" id="KW-1185">Reference proteome</keyword>
<evidence type="ECO:0000256" key="6">
    <source>
        <dbReference type="ARBA" id="ARBA00022842"/>
    </source>
</evidence>
<keyword evidence="6 8" id="KW-0460">Magnesium</keyword>
<dbReference type="InterPro" id="IPR029060">
    <property type="entry name" value="PIN-like_dom_sf"/>
</dbReference>
<feature type="binding site" evidence="8">
    <location>
        <position position="9"/>
    </location>
    <ligand>
        <name>Mg(2+)</name>
        <dbReference type="ChEBI" id="CHEBI:18420"/>
    </ligand>
</feature>
<dbReference type="RefSeq" id="WP_171605881.1">
    <property type="nucleotide sequence ID" value="NZ_WHPF01000001.1"/>
</dbReference>
<dbReference type="Pfam" id="PF01850">
    <property type="entry name" value="PIN"/>
    <property type="match status" value="1"/>
</dbReference>
<comment type="caution">
    <text evidence="10">The sequence shown here is derived from an EMBL/GenBank/DDBJ whole genome shotgun (WGS) entry which is preliminary data.</text>
</comment>
<dbReference type="GO" id="GO:0090729">
    <property type="term" value="F:toxin activity"/>
    <property type="evidence" value="ECO:0007669"/>
    <property type="project" value="UniProtKB-KW"/>
</dbReference>
<dbReference type="PANTHER" id="PTHR33653:SF1">
    <property type="entry name" value="RIBONUCLEASE VAPC2"/>
    <property type="match status" value="1"/>
</dbReference>
<gene>
    <name evidence="8" type="primary">vapC</name>
    <name evidence="10" type="ORF">GD597_00755</name>
</gene>
<dbReference type="EC" id="3.1.-.-" evidence="8"/>
<dbReference type="GO" id="GO:0016787">
    <property type="term" value="F:hydrolase activity"/>
    <property type="evidence" value="ECO:0007669"/>
    <property type="project" value="UniProtKB-KW"/>
</dbReference>
<dbReference type="Proteomes" id="UP000598971">
    <property type="component" value="Unassembled WGS sequence"/>
</dbReference>
<dbReference type="HAMAP" id="MF_00265">
    <property type="entry name" value="VapC_Nob1"/>
    <property type="match status" value="1"/>
</dbReference>
<dbReference type="InterPro" id="IPR022907">
    <property type="entry name" value="VapC_family"/>
</dbReference>
<dbReference type="GO" id="GO:0000287">
    <property type="term" value="F:magnesium ion binding"/>
    <property type="evidence" value="ECO:0007669"/>
    <property type="project" value="UniProtKB-UniRule"/>
</dbReference>
<sequence length="123" mass="13480">MNGNSLLLDTNAVLYVLAGDETLAAFLNGKDLYLSIISELELLSYKKLTQKETKAITSFLKELKIEGISEEIKHITINIRKATSLKLPDCIIAATSKALSIPLVTSDKQLGAVEGLDVILYER</sequence>
<feature type="domain" description="PIN" evidence="9">
    <location>
        <begin position="7"/>
        <end position="114"/>
    </location>
</feature>
<evidence type="ECO:0000259" key="9">
    <source>
        <dbReference type="Pfam" id="PF01850"/>
    </source>
</evidence>
<keyword evidence="3 8" id="KW-0540">Nuclease</keyword>
<evidence type="ECO:0000256" key="8">
    <source>
        <dbReference type="HAMAP-Rule" id="MF_00265"/>
    </source>
</evidence>
<dbReference type="PANTHER" id="PTHR33653">
    <property type="entry name" value="RIBONUCLEASE VAPC2"/>
    <property type="match status" value="1"/>
</dbReference>
<keyword evidence="2 8" id="KW-1277">Toxin-antitoxin system</keyword>
<name>A0A8J8F9T4_9BACT</name>
<evidence type="ECO:0000313" key="10">
    <source>
        <dbReference type="EMBL" id="NNV53966.1"/>
    </source>
</evidence>
<keyword evidence="8" id="KW-0800">Toxin</keyword>
<reference evidence="10" key="1">
    <citation type="submission" date="2019-10" db="EMBL/GenBank/DDBJ databases">
        <title>Draft genome sequence of Panacibacter sp. KCS-6.</title>
        <authorList>
            <person name="Yim K.J."/>
        </authorList>
    </citation>
    <scope>NUCLEOTIDE SEQUENCE</scope>
    <source>
        <strain evidence="10">KCS-6</strain>
    </source>
</reference>
<comment type="cofactor">
    <cofactor evidence="1 8">
        <name>Mg(2+)</name>
        <dbReference type="ChEBI" id="CHEBI:18420"/>
    </cofactor>
</comment>
<evidence type="ECO:0000256" key="3">
    <source>
        <dbReference type="ARBA" id="ARBA00022722"/>
    </source>
</evidence>
<dbReference type="EMBL" id="WHPF01000001">
    <property type="protein sequence ID" value="NNV53966.1"/>
    <property type="molecule type" value="Genomic_DNA"/>
</dbReference>
<feature type="binding site" evidence="8">
    <location>
        <position position="89"/>
    </location>
    <ligand>
        <name>Mg(2+)</name>
        <dbReference type="ChEBI" id="CHEBI:18420"/>
    </ligand>
</feature>
<evidence type="ECO:0000313" key="11">
    <source>
        <dbReference type="Proteomes" id="UP000598971"/>
    </source>
</evidence>
<organism evidence="10 11">
    <name type="scientific">Limnovirga soli</name>
    <dbReference type="NCBI Taxonomy" id="2656915"/>
    <lineage>
        <taxon>Bacteria</taxon>
        <taxon>Pseudomonadati</taxon>
        <taxon>Bacteroidota</taxon>
        <taxon>Chitinophagia</taxon>
        <taxon>Chitinophagales</taxon>
        <taxon>Chitinophagaceae</taxon>
        <taxon>Limnovirga</taxon>
    </lineage>
</organism>